<gene>
    <name evidence="5" type="ORF">KIN_12510</name>
</gene>
<dbReference type="InterPro" id="IPR016032">
    <property type="entry name" value="Sig_transdc_resp-reg_C-effctor"/>
</dbReference>
<evidence type="ECO:0000256" key="1">
    <source>
        <dbReference type="ARBA" id="ARBA00023015"/>
    </source>
</evidence>
<dbReference type="PANTHER" id="PTHR44688:SF16">
    <property type="entry name" value="DNA-BINDING TRANSCRIPTIONAL ACTIVATOR DEVR_DOSR"/>
    <property type="match status" value="1"/>
</dbReference>
<dbReference type="PRINTS" id="PR00038">
    <property type="entry name" value="HTHLUXR"/>
</dbReference>
<keyword evidence="3" id="KW-0804">Transcription</keyword>
<dbReference type="Proteomes" id="UP000436822">
    <property type="component" value="Unassembled WGS sequence"/>
</dbReference>
<feature type="domain" description="HTH luxR-type" evidence="4">
    <location>
        <begin position="16"/>
        <end position="81"/>
    </location>
</feature>
<keyword evidence="1" id="KW-0805">Transcription regulation</keyword>
<dbReference type="Pfam" id="PF00196">
    <property type="entry name" value="GerE"/>
    <property type="match status" value="1"/>
</dbReference>
<evidence type="ECO:0000256" key="3">
    <source>
        <dbReference type="ARBA" id="ARBA00023163"/>
    </source>
</evidence>
<keyword evidence="2" id="KW-0238">DNA-binding</keyword>
<keyword evidence="6" id="KW-1185">Reference proteome</keyword>
<accession>A0A6N6JDX8</accession>
<dbReference type="AlphaFoldDB" id="A0A6N6JDX8"/>
<protein>
    <recommendedName>
        <fullName evidence="4">HTH luxR-type domain-containing protein</fullName>
    </recommendedName>
</protein>
<dbReference type="Gene3D" id="1.10.10.10">
    <property type="entry name" value="Winged helix-like DNA-binding domain superfamily/Winged helix DNA-binding domain"/>
    <property type="match status" value="1"/>
</dbReference>
<comment type="caution">
    <text evidence="5">The sequence shown here is derived from an EMBL/GenBank/DDBJ whole genome shotgun (WGS) entry which is preliminary data.</text>
</comment>
<reference evidence="5 6" key="1">
    <citation type="submission" date="2019-12" db="EMBL/GenBank/DDBJ databases">
        <title>Litoreibacter badius sp. nov., a novel bacteriochlorophyll a-containing bacterium in the genus Litoreibacter.</title>
        <authorList>
            <person name="Kanamuro M."/>
            <person name="Takabe Y."/>
            <person name="Mori K."/>
            <person name="Takaichi S."/>
            <person name="Hanada S."/>
        </authorList>
    </citation>
    <scope>NUCLEOTIDE SEQUENCE [LARGE SCALE GENOMIC DNA]</scope>
    <source>
        <strain evidence="5 6">K6</strain>
    </source>
</reference>
<proteinExistence type="predicted"/>
<organism evidence="5 6">
    <name type="scientific">Litoreibacter roseus</name>
    <dbReference type="NCBI Taxonomy" id="2601869"/>
    <lineage>
        <taxon>Bacteria</taxon>
        <taxon>Pseudomonadati</taxon>
        <taxon>Pseudomonadota</taxon>
        <taxon>Alphaproteobacteria</taxon>
        <taxon>Rhodobacterales</taxon>
        <taxon>Roseobacteraceae</taxon>
        <taxon>Litoreibacter</taxon>
    </lineage>
</organism>
<sequence length="86" mass="9684">MGTVVALKNHLYEEQGTTLRQKLSRRETEVLLWIARGKSNQDISTILSISPHTVDTFCRRLMQKFDATSRTTAAVRAAQWGLLPAV</sequence>
<dbReference type="GO" id="GO:0006355">
    <property type="term" value="P:regulation of DNA-templated transcription"/>
    <property type="evidence" value="ECO:0007669"/>
    <property type="project" value="InterPro"/>
</dbReference>
<evidence type="ECO:0000313" key="6">
    <source>
        <dbReference type="Proteomes" id="UP000436822"/>
    </source>
</evidence>
<dbReference type="RefSeq" id="WP_243144825.1">
    <property type="nucleotide sequence ID" value="NZ_BLJE01000001.1"/>
</dbReference>
<dbReference type="InterPro" id="IPR000792">
    <property type="entry name" value="Tscrpt_reg_LuxR_C"/>
</dbReference>
<dbReference type="PROSITE" id="PS50043">
    <property type="entry name" value="HTH_LUXR_2"/>
    <property type="match status" value="1"/>
</dbReference>
<dbReference type="SMART" id="SM00421">
    <property type="entry name" value="HTH_LUXR"/>
    <property type="match status" value="1"/>
</dbReference>
<dbReference type="GO" id="GO:0003677">
    <property type="term" value="F:DNA binding"/>
    <property type="evidence" value="ECO:0007669"/>
    <property type="project" value="UniProtKB-KW"/>
</dbReference>
<dbReference type="CDD" id="cd06170">
    <property type="entry name" value="LuxR_C_like"/>
    <property type="match status" value="1"/>
</dbReference>
<evidence type="ECO:0000313" key="5">
    <source>
        <dbReference type="EMBL" id="GFE64177.1"/>
    </source>
</evidence>
<dbReference type="SUPFAM" id="SSF46894">
    <property type="entry name" value="C-terminal effector domain of the bipartite response regulators"/>
    <property type="match status" value="1"/>
</dbReference>
<evidence type="ECO:0000256" key="2">
    <source>
        <dbReference type="ARBA" id="ARBA00023125"/>
    </source>
</evidence>
<dbReference type="PROSITE" id="PS00622">
    <property type="entry name" value="HTH_LUXR_1"/>
    <property type="match status" value="1"/>
</dbReference>
<dbReference type="InterPro" id="IPR036388">
    <property type="entry name" value="WH-like_DNA-bd_sf"/>
</dbReference>
<name>A0A6N6JDX8_9RHOB</name>
<evidence type="ECO:0000259" key="4">
    <source>
        <dbReference type="PROSITE" id="PS50043"/>
    </source>
</evidence>
<dbReference type="PANTHER" id="PTHR44688">
    <property type="entry name" value="DNA-BINDING TRANSCRIPTIONAL ACTIVATOR DEVR_DOSR"/>
    <property type="match status" value="1"/>
</dbReference>
<dbReference type="EMBL" id="BLJE01000001">
    <property type="protein sequence ID" value="GFE64177.1"/>
    <property type="molecule type" value="Genomic_DNA"/>
</dbReference>